<evidence type="ECO:0000313" key="2">
    <source>
        <dbReference type="Proteomes" id="UP000000715"/>
    </source>
</evidence>
<evidence type="ECO:0000313" key="3">
    <source>
        <dbReference type="RefSeq" id="XP_044920902.1"/>
    </source>
</evidence>
<feature type="compositionally biased region" description="Gly residues" evidence="1">
    <location>
        <begin position="79"/>
        <end position="95"/>
    </location>
</feature>
<dbReference type="GeneID" id="123387512"/>
<feature type="compositionally biased region" description="Gly residues" evidence="1">
    <location>
        <begin position="50"/>
        <end position="59"/>
    </location>
</feature>
<keyword evidence="2" id="KW-1185">Reference proteome</keyword>
<dbReference type="OrthoDB" id="10593012at2759"/>
<feature type="region of interest" description="Disordered" evidence="1">
    <location>
        <begin position="1"/>
        <end position="200"/>
    </location>
</feature>
<dbReference type="Proteomes" id="UP000000715">
    <property type="component" value="Unplaced"/>
</dbReference>
<accession>A0A8U0RAH4</accession>
<evidence type="ECO:0000256" key="1">
    <source>
        <dbReference type="SAM" id="MobiDB-lite"/>
    </source>
</evidence>
<sequence>MDARGRRAGSRGPTEGTPGRRAASTSAPRVAPPPPAGLGRRSRRGKAGRGPRGEGGPGDLPGEKAGRGTPVGRRRAGGTCRGGPGDPNGGEGGPGDPSRGMWAREEGRGSPVGEMGWDTPLEEEVVCGTCQPALRNRILDSPDSQPPEEDRTQGSQECAGTGSSVEVLPALEPKRSPAWPAAHPQQMTLDHSSAVPATGP</sequence>
<feature type="compositionally biased region" description="Basic residues" evidence="1">
    <location>
        <begin position="40"/>
        <end position="49"/>
    </location>
</feature>
<gene>
    <name evidence="3" type="primary">LOC123387512</name>
</gene>
<feature type="compositionally biased region" description="Polar residues" evidence="1">
    <location>
        <begin position="153"/>
        <end position="164"/>
    </location>
</feature>
<name>A0A8U0RAH4_MUSPF</name>
<protein>
    <submittedName>
        <fullName evidence="3">Collagen alpha-2(I) chain-like</fullName>
    </submittedName>
</protein>
<dbReference type="RefSeq" id="XP_044920902.1">
    <property type="nucleotide sequence ID" value="XM_045064967.1"/>
</dbReference>
<proteinExistence type="predicted"/>
<dbReference type="AlphaFoldDB" id="A0A8U0RAH4"/>
<organism evidence="2 3">
    <name type="scientific">Mustela putorius furo</name>
    <name type="common">European domestic ferret</name>
    <name type="synonym">Mustela furo</name>
    <dbReference type="NCBI Taxonomy" id="9669"/>
    <lineage>
        <taxon>Eukaryota</taxon>
        <taxon>Metazoa</taxon>
        <taxon>Chordata</taxon>
        <taxon>Craniata</taxon>
        <taxon>Vertebrata</taxon>
        <taxon>Euteleostomi</taxon>
        <taxon>Mammalia</taxon>
        <taxon>Eutheria</taxon>
        <taxon>Laurasiatheria</taxon>
        <taxon>Carnivora</taxon>
        <taxon>Caniformia</taxon>
        <taxon>Musteloidea</taxon>
        <taxon>Mustelidae</taxon>
        <taxon>Mustelinae</taxon>
        <taxon>Mustela</taxon>
    </lineage>
</organism>
<reference evidence="3" key="1">
    <citation type="submission" date="2025-08" db="UniProtKB">
        <authorList>
            <consortium name="RefSeq"/>
        </authorList>
    </citation>
    <scope>IDENTIFICATION</scope>
    <source>
        <tissue evidence="3">Brain</tissue>
    </source>
</reference>